<gene>
    <name evidence="11" type="ORF">BKH13_05950</name>
</gene>
<protein>
    <recommendedName>
        <fullName evidence="2">histidine kinase</fullName>
        <ecNumber evidence="2">2.7.13.3</ecNumber>
    </recommendedName>
</protein>
<dbReference type="Gene3D" id="3.30.565.10">
    <property type="entry name" value="Histidine kinase-like ATPase, C-terminal domain"/>
    <property type="match status" value="1"/>
</dbReference>
<proteinExistence type="predicted"/>
<feature type="transmembrane region" description="Helical" evidence="9">
    <location>
        <begin position="28"/>
        <end position="44"/>
    </location>
</feature>
<accession>A0ABX3F015</accession>
<dbReference type="PANTHER" id="PTHR24421">
    <property type="entry name" value="NITRATE/NITRITE SENSOR PROTEIN NARX-RELATED"/>
    <property type="match status" value="1"/>
</dbReference>
<dbReference type="Pfam" id="PF07730">
    <property type="entry name" value="HisKA_3"/>
    <property type="match status" value="1"/>
</dbReference>
<keyword evidence="7" id="KW-0067">ATP-binding</keyword>
<dbReference type="Proteomes" id="UP000186781">
    <property type="component" value="Unassembled WGS sequence"/>
</dbReference>
<evidence type="ECO:0000256" key="6">
    <source>
        <dbReference type="ARBA" id="ARBA00022777"/>
    </source>
</evidence>
<keyword evidence="9" id="KW-0472">Membrane</keyword>
<keyword evidence="5" id="KW-0547">Nucleotide-binding</keyword>
<keyword evidence="3" id="KW-0597">Phosphoprotein</keyword>
<dbReference type="InterPro" id="IPR050482">
    <property type="entry name" value="Sensor_HK_TwoCompSys"/>
</dbReference>
<evidence type="ECO:0000256" key="8">
    <source>
        <dbReference type="ARBA" id="ARBA00023012"/>
    </source>
</evidence>
<keyword evidence="4" id="KW-0808">Transferase</keyword>
<comment type="catalytic activity">
    <reaction evidence="1">
        <text>ATP + protein L-histidine = ADP + protein N-phospho-L-histidine.</text>
        <dbReference type="EC" id="2.7.13.3"/>
    </reaction>
</comment>
<sequence length="371" mass="40681">MAISVIFGLFNIAFPIFASGNQLPIQDIPFILLAPLCCAVLPTLPRFSAIAYSGCWLTLIIAPNVYISDMVFTNWLFHFLIGRFLPTYKAAAVHIINGIAYVTVTFTVHADITGNEITLLAIYLLSGILFIPAGAVARKTEYFWRNRAHITEQRLNAIRDGIATEMHDLVAYSMSQTVLRARLAADNDTYPDKAREEFSALAGTGADALHELRLLLYTLKRRFDNSSLSDEPTPLKPSHDIVTSIRLVTQDLEDAGFEVNCYISENIGLSRAQTLILSRVAREMGANIIRHGDTSVPASFLLSRNKQRIQLLSTNAVSNDHIVPMPSSGTGIVSMQERLAALGGALMTSNEEGTWIASASIPVVETKGVEQ</sequence>
<dbReference type="InterPro" id="IPR011712">
    <property type="entry name" value="Sig_transdc_His_kin_sub3_dim/P"/>
</dbReference>
<keyword evidence="8" id="KW-0902">Two-component regulatory system</keyword>
<dbReference type="EC" id="2.7.13.3" evidence="2"/>
<evidence type="ECO:0000313" key="12">
    <source>
        <dbReference type="Proteomes" id="UP000186781"/>
    </source>
</evidence>
<dbReference type="Gene3D" id="1.20.5.1930">
    <property type="match status" value="1"/>
</dbReference>
<comment type="caution">
    <text evidence="11">The sequence shown here is derived from an EMBL/GenBank/DDBJ whole genome shotgun (WGS) entry which is preliminary data.</text>
</comment>
<organism evidence="11 12">
    <name type="scientific">Actinomyces naeslundii</name>
    <dbReference type="NCBI Taxonomy" id="1655"/>
    <lineage>
        <taxon>Bacteria</taxon>
        <taxon>Bacillati</taxon>
        <taxon>Actinomycetota</taxon>
        <taxon>Actinomycetes</taxon>
        <taxon>Actinomycetales</taxon>
        <taxon>Actinomycetaceae</taxon>
        <taxon>Actinomyces</taxon>
    </lineage>
</organism>
<evidence type="ECO:0000256" key="4">
    <source>
        <dbReference type="ARBA" id="ARBA00022679"/>
    </source>
</evidence>
<keyword evidence="12" id="KW-1185">Reference proteome</keyword>
<feature type="transmembrane region" description="Helical" evidence="9">
    <location>
        <begin position="117"/>
        <end position="137"/>
    </location>
</feature>
<feature type="domain" description="Signal transduction histidine kinase subgroup 3 dimerisation and phosphoacceptor" evidence="10">
    <location>
        <begin position="159"/>
        <end position="220"/>
    </location>
</feature>
<dbReference type="InterPro" id="IPR036890">
    <property type="entry name" value="HATPase_C_sf"/>
</dbReference>
<evidence type="ECO:0000256" key="9">
    <source>
        <dbReference type="SAM" id="Phobius"/>
    </source>
</evidence>
<keyword evidence="9" id="KW-1133">Transmembrane helix</keyword>
<feature type="transmembrane region" description="Helical" evidence="9">
    <location>
        <begin position="56"/>
        <end position="77"/>
    </location>
</feature>
<name>A0ABX3F015_ACTNA</name>
<evidence type="ECO:0000256" key="1">
    <source>
        <dbReference type="ARBA" id="ARBA00000085"/>
    </source>
</evidence>
<evidence type="ECO:0000313" key="11">
    <source>
        <dbReference type="EMBL" id="OLO84013.1"/>
    </source>
</evidence>
<evidence type="ECO:0000256" key="3">
    <source>
        <dbReference type="ARBA" id="ARBA00022553"/>
    </source>
</evidence>
<evidence type="ECO:0000256" key="7">
    <source>
        <dbReference type="ARBA" id="ARBA00022840"/>
    </source>
</evidence>
<keyword evidence="9" id="KW-0812">Transmembrane</keyword>
<evidence type="ECO:0000256" key="2">
    <source>
        <dbReference type="ARBA" id="ARBA00012438"/>
    </source>
</evidence>
<evidence type="ECO:0000256" key="5">
    <source>
        <dbReference type="ARBA" id="ARBA00022741"/>
    </source>
</evidence>
<dbReference type="PANTHER" id="PTHR24421:SF10">
    <property type="entry name" value="NITRATE_NITRITE SENSOR PROTEIN NARQ"/>
    <property type="match status" value="1"/>
</dbReference>
<keyword evidence="6" id="KW-0418">Kinase</keyword>
<evidence type="ECO:0000259" key="10">
    <source>
        <dbReference type="Pfam" id="PF07730"/>
    </source>
</evidence>
<dbReference type="EMBL" id="MSKX01000016">
    <property type="protein sequence ID" value="OLO84013.1"/>
    <property type="molecule type" value="Genomic_DNA"/>
</dbReference>
<reference evidence="11 12" key="1">
    <citation type="submission" date="2016-12" db="EMBL/GenBank/DDBJ databases">
        <title>Genomic comparison of strains in the 'Actinomyces naeslundii' group.</title>
        <authorList>
            <person name="Mughal S.R."/>
            <person name="Do T."/>
            <person name="Gilbert S.C."/>
            <person name="Witherden E.A."/>
            <person name="Didelot X."/>
            <person name="Beighton D."/>
        </authorList>
    </citation>
    <scope>NUCLEOTIDE SEQUENCE [LARGE SCALE GENOMIC DNA]</scope>
    <source>
        <strain evidence="11 12">WE6B-3</strain>
    </source>
</reference>